<dbReference type="RefSeq" id="WP_273745366.1">
    <property type="nucleotide sequence ID" value="NZ_CP117687.1"/>
</dbReference>
<organism evidence="1 2">
    <name type="scientific">Ligilactobacillus ruminis</name>
    <dbReference type="NCBI Taxonomy" id="1623"/>
    <lineage>
        <taxon>Bacteria</taxon>
        <taxon>Bacillati</taxon>
        <taxon>Bacillota</taxon>
        <taxon>Bacilli</taxon>
        <taxon>Lactobacillales</taxon>
        <taxon>Lactobacillaceae</taxon>
        <taxon>Ligilactobacillus</taxon>
    </lineage>
</organism>
<dbReference type="EMBL" id="CP117692">
    <property type="protein sequence ID" value="WDC82649.1"/>
    <property type="molecule type" value="Genomic_DNA"/>
</dbReference>
<protein>
    <submittedName>
        <fullName evidence="1">Uncharacterized protein</fullName>
    </submittedName>
</protein>
<sequence length="59" mass="6916">MIEQLPCSTAFGKITVVYGHNDENGHAVRKRSSRKMAITDKKVKNLRTNQEKWRFVRKI</sequence>
<evidence type="ECO:0000313" key="1">
    <source>
        <dbReference type="EMBL" id="WDC82649.1"/>
    </source>
</evidence>
<accession>A0AAQ3AU55</accession>
<dbReference type="Proteomes" id="UP001222683">
    <property type="component" value="Chromosome"/>
</dbReference>
<reference evidence="1" key="1">
    <citation type="submission" date="2023-02" db="EMBL/GenBank/DDBJ databases">
        <title>Complete genome sequence of Lactobacillus ruminis CACC888 isolated from Pig feces.</title>
        <authorList>
            <person name="Park S."/>
            <person name="Park M.A."/>
            <person name="Kim D.-H."/>
            <person name="Kim Y."/>
        </authorList>
    </citation>
    <scope>NUCLEOTIDE SEQUENCE</scope>
    <source>
        <strain evidence="1">CACC888</strain>
    </source>
</reference>
<proteinExistence type="predicted"/>
<name>A0AAQ3AU55_9LACO</name>
<dbReference type="AlphaFoldDB" id="A0AAQ3AU55"/>
<evidence type="ECO:0000313" key="2">
    <source>
        <dbReference type="Proteomes" id="UP001222683"/>
    </source>
</evidence>
<gene>
    <name evidence="1" type="ORF">PSR59_03215</name>
</gene>